<evidence type="ECO:0000256" key="1">
    <source>
        <dbReference type="ARBA" id="ARBA00001633"/>
    </source>
</evidence>
<dbReference type="FunFam" id="3.20.20.70:FF:000024">
    <property type="entry name" value="Indole-3-glycerol phosphate synthase"/>
    <property type="match status" value="1"/>
</dbReference>
<keyword evidence="6 9" id="KW-0822">Tryptophan biosynthesis</keyword>
<evidence type="ECO:0000313" key="12">
    <source>
        <dbReference type="Proteomes" id="UP000217171"/>
    </source>
</evidence>
<dbReference type="SUPFAM" id="SSF51366">
    <property type="entry name" value="Ribulose-phoshate binding barrel"/>
    <property type="match status" value="1"/>
</dbReference>
<keyword evidence="4 9" id="KW-0028">Amino-acid biosynthesis</keyword>
<evidence type="ECO:0000256" key="4">
    <source>
        <dbReference type="ARBA" id="ARBA00022605"/>
    </source>
</evidence>
<evidence type="ECO:0000256" key="3">
    <source>
        <dbReference type="ARBA" id="ARBA00008737"/>
    </source>
</evidence>
<dbReference type="Pfam" id="PF00218">
    <property type="entry name" value="IGPS"/>
    <property type="match status" value="1"/>
</dbReference>
<dbReference type="RefSeq" id="WP_095672455.1">
    <property type="nucleotide sequence ID" value="NZ_CP016771.1"/>
</dbReference>
<comment type="similarity">
    <text evidence="3 9">Belongs to the TrpC family.</text>
</comment>
<dbReference type="PANTHER" id="PTHR22854">
    <property type="entry name" value="TRYPTOPHAN BIOSYNTHESIS PROTEIN"/>
    <property type="match status" value="1"/>
</dbReference>
<dbReference type="HAMAP" id="MF_00134_B">
    <property type="entry name" value="IGPS_B"/>
    <property type="match status" value="1"/>
</dbReference>
<dbReference type="Gene3D" id="3.20.20.70">
    <property type="entry name" value="Aldolase class I"/>
    <property type="match status" value="1"/>
</dbReference>
<dbReference type="InterPro" id="IPR045186">
    <property type="entry name" value="Indole-3-glycerol_P_synth"/>
</dbReference>
<evidence type="ECO:0000256" key="9">
    <source>
        <dbReference type="HAMAP-Rule" id="MF_00134"/>
    </source>
</evidence>
<keyword evidence="12" id="KW-1185">Reference proteome</keyword>
<evidence type="ECO:0000256" key="5">
    <source>
        <dbReference type="ARBA" id="ARBA00022793"/>
    </source>
</evidence>
<evidence type="ECO:0000259" key="10">
    <source>
        <dbReference type="Pfam" id="PF00218"/>
    </source>
</evidence>
<evidence type="ECO:0000256" key="7">
    <source>
        <dbReference type="ARBA" id="ARBA00023141"/>
    </source>
</evidence>
<proteinExistence type="inferred from homology"/>
<dbReference type="EC" id="4.1.1.48" evidence="9"/>
<sequence length="259" mass="27762">MSETNVLTSIIDGVLEDVNRRIIPISQLQEQLQGAPKLRGAYQSLSKDGMRLIAEVKRSSPSKGDLAAISDPVELASKYQEGGADVISVLTEGRRFKGSIADLLAVRSAVDLPVLRKDFIVTEFQVYESRILGADLLLLIVAGLSKSQLVDFSQLAQGLGMDVLVEIHDLAEAEAALDIGAKIIGVNSRNLKTLEVDHENFQRILPQLPATVIKVAESGISSPAQVETVANLGANAVLIGESLVKAGNPVHTIKQLLNR</sequence>
<dbReference type="PROSITE" id="PS00614">
    <property type="entry name" value="IGPS"/>
    <property type="match status" value="1"/>
</dbReference>
<dbReference type="CDD" id="cd00331">
    <property type="entry name" value="IGPS"/>
    <property type="match status" value="1"/>
</dbReference>
<dbReference type="AlphaFoldDB" id="A0A249K9K9"/>
<dbReference type="InterPro" id="IPR013785">
    <property type="entry name" value="Aldolase_TIM"/>
</dbReference>
<feature type="domain" description="Indole-3-glycerol phosphate synthase" evidence="10">
    <location>
        <begin position="10"/>
        <end position="256"/>
    </location>
</feature>
<accession>A0A249K9K9</accession>
<dbReference type="KEGG" id="nhi:B1s21160_03610"/>
<reference evidence="11 12" key="1">
    <citation type="submission" date="2016-07" db="EMBL/GenBank/DDBJ databases">
        <title>High microdiversification within the ubiquitous acI lineage of Actinobacteria.</title>
        <authorList>
            <person name="Neuenschwander S.M."/>
            <person name="Salcher M."/>
            <person name="Ghai R."/>
            <person name="Pernthaler J."/>
        </authorList>
    </citation>
    <scope>NUCLEOTIDE SEQUENCE [LARGE SCALE GENOMIC DNA]</scope>
    <source>
        <strain evidence="11">MMS-21-160</strain>
    </source>
</reference>
<evidence type="ECO:0000256" key="8">
    <source>
        <dbReference type="ARBA" id="ARBA00023239"/>
    </source>
</evidence>
<comment type="catalytic activity">
    <reaction evidence="1 9">
        <text>1-(2-carboxyphenylamino)-1-deoxy-D-ribulose 5-phosphate + H(+) = (1S,2R)-1-C-(indol-3-yl)glycerol 3-phosphate + CO2 + H2O</text>
        <dbReference type="Rhea" id="RHEA:23476"/>
        <dbReference type="ChEBI" id="CHEBI:15377"/>
        <dbReference type="ChEBI" id="CHEBI:15378"/>
        <dbReference type="ChEBI" id="CHEBI:16526"/>
        <dbReference type="ChEBI" id="CHEBI:58613"/>
        <dbReference type="ChEBI" id="CHEBI:58866"/>
        <dbReference type="EC" id="4.1.1.48"/>
    </reaction>
</comment>
<dbReference type="GO" id="GO:0004640">
    <property type="term" value="F:phosphoribosylanthranilate isomerase activity"/>
    <property type="evidence" value="ECO:0007669"/>
    <property type="project" value="TreeGrafter"/>
</dbReference>
<name>A0A249K9K9_9ACTN</name>
<dbReference type="NCBIfam" id="NF001377">
    <property type="entry name" value="PRK00278.2-4"/>
    <property type="match status" value="1"/>
</dbReference>
<dbReference type="UniPathway" id="UPA00035">
    <property type="reaction ID" value="UER00043"/>
</dbReference>
<keyword evidence="5 9" id="KW-0210">Decarboxylase</keyword>
<dbReference type="InterPro" id="IPR013798">
    <property type="entry name" value="Indole-3-glycerol_P_synth_dom"/>
</dbReference>
<dbReference type="InterPro" id="IPR001468">
    <property type="entry name" value="Indole-3-GlycerolPSynthase_CS"/>
</dbReference>
<dbReference type="Proteomes" id="UP000217171">
    <property type="component" value="Chromosome"/>
</dbReference>
<protein>
    <recommendedName>
        <fullName evidence="9">Indole-3-glycerol phosphate synthase</fullName>
        <shortName evidence="9">IGPS</shortName>
        <ecNumber evidence="9">4.1.1.48</ecNumber>
    </recommendedName>
</protein>
<dbReference type="OrthoDB" id="9804217at2"/>
<evidence type="ECO:0000256" key="6">
    <source>
        <dbReference type="ARBA" id="ARBA00022822"/>
    </source>
</evidence>
<dbReference type="GO" id="GO:0004425">
    <property type="term" value="F:indole-3-glycerol-phosphate synthase activity"/>
    <property type="evidence" value="ECO:0007669"/>
    <property type="project" value="UniProtKB-UniRule"/>
</dbReference>
<dbReference type="GO" id="GO:0000162">
    <property type="term" value="P:L-tryptophan biosynthetic process"/>
    <property type="evidence" value="ECO:0007669"/>
    <property type="project" value="UniProtKB-UniRule"/>
</dbReference>
<comment type="pathway">
    <text evidence="2 9">Amino-acid biosynthesis; L-tryptophan biosynthesis; L-tryptophan from chorismate: step 4/5.</text>
</comment>
<evidence type="ECO:0000313" key="11">
    <source>
        <dbReference type="EMBL" id="ASY13415.1"/>
    </source>
</evidence>
<organism evidence="11 12">
    <name type="scientific">Candidatus Nanopelagicus hibericus</name>
    <dbReference type="NCBI Taxonomy" id="1884915"/>
    <lineage>
        <taxon>Bacteria</taxon>
        <taxon>Bacillati</taxon>
        <taxon>Actinomycetota</taxon>
        <taxon>Actinomycetes</taxon>
        <taxon>Candidatus Nanopelagicales</taxon>
        <taxon>Candidatus Nanopelagicaceae</taxon>
        <taxon>Candidatus Nanopelagicus</taxon>
    </lineage>
</organism>
<keyword evidence="7 9" id="KW-0057">Aromatic amino acid biosynthesis</keyword>
<evidence type="ECO:0000256" key="2">
    <source>
        <dbReference type="ARBA" id="ARBA00004696"/>
    </source>
</evidence>
<dbReference type="PANTHER" id="PTHR22854:SF2">
    <property type="entry name" value="INDOLE-3-GLYCEROL-PHOSPHATE SYNTHASE"/>
    <property type="match status" value="1"/>
</dbReference>
<dbReference type="NCBIfam" id="NF001369">
    <property type="entry name" value="PRK00278.1-1"/>
    <property type="match status" value="1"/>
</dbReference>
<gene>
    <name evidence="9" type="primary">trpC</name>
    <name evidence="11" type="ORF">B1s21160_03610</name>
</gene>
<dbReference type="EMBL" id="CP016771">
    <property type="protein sequence ID" value="ASY13415.1"/>
    <property type="molecule type" value="Genomic_DNA"/>
</dbReference>
<keyword evidence="8 9" id="KW-0456">Lyase</keyword>
<dbReference type="HAMAP" id="MF_00134_A">
    <property type="entry name" value="IGPS_A"/>
    <property type="match status" value="1"/>
</dbReference>
<dbReference type="InterPro" id="IPR011060">
    <property type="entry name" value="RibuloseP-bd_barrel"/>
</dbReference>